<name>J8Q3F3_SACAR</name>
<dbReference type="InterPro" id="IPR019414">
    <property type="entry name" value="Rtp1_C2"/>
</dbReference>
<evidence type="ECO:0000313" key="5">
    <source>
        <dbReference type="EMBL" id="EJS44203.1"/>
    </source>
</evidence>
<comment type="caution">
    <text evidence="5">The sequence shown here is derived from an EMBL/GenBank/DDBJ whole genome shotgun (WGS) entry which is preliminary data.</text>
</comment>
<dbReference type="InterPro" id="IPR016024">
    <property type="entry name" value="ARM-type_fold"/>
</dbReference>
<evidence type="ECO:0000256" key="2">
    <source>
        <dbReference type="SAM" id="MobiDB-lite"/>
    </source>
</evidence>
<dbReference type="AlphaFoldDB" id="J8Q3F3"/>
<comment type="similarity">
    <text evidence="1">Belongs to the Tango6 family.</text>
</comment>
<proteinExistence type="inferred from homology"/>
<evidence type="ECO:0000259" key="3">
    <source>
        <dbReference type="Pfam" id="PF10304"/>
    </source>
</evidence>
<keyword evidence="6" id="KW-1185">Reference proteome</keyword>
<dbReference type="PANTHER" id="PTHR20959:SF1">
    <property type="entry name" value="TRANSPORT AND GOLGI ORGANIZATION PROTEIN 6 HOMOLOG"/>
    <property type="match status" value="1"/>
</dbReference>
<dbReference type="Pfam" id="PF10304">
    <property type="entry name" value="RTP1_C2"/>
    <property type="match status" value="1"/>
</dbReference>
<dbReference type="GO" id="GO:0009306">
    <property type="term" value="P:protein secretion"/>
    <property type="evidence" value="ECO:0007669"/>
    <property type="project" value="TreeGrafter"/>
</dbReference>
<evidence type="ECO:0000259" key="4">
    <source>
        <dbReference type="Pfam" id="PF10363"/>
    </source>
</evidence>
<dbReference type="InterPro" id="IPR039600">
    <property type="entry name" value="TANGO6/Rtp1"/>
</dbReference>
<protein>
    <submittedName>
        <fullName evidence="5">YMR185W</fullName>
    </submittedName>
</protein>
<dbReference type="Proteomes" id="UP000006968">
    <property type="component" value="Chromosome IV"/>
</dbReference>
<gene>
    <name evidence="5" type="ORF">SU7_0699</name>
</gene>
<dbReference type="HOGENOM" id="CLU_006300_1_0_1"/>
<dbReference type="SUPFAM" id="SSF48371">
    <property type="entry name" value="ARM repeat"/>
    <property type="match status" value="1"/>
</dbReference>
<dbReference type="EMBL" id="ALIE01000044">
    <property type="protein sequence ID" value="EJS44203.1"/>
    <property type="molecule type" value="Genomic_DNA"/>
</dbReference>
<accession>J8Q3F3</accession>
<dbReference type="PANTHER" id="PTHR20959">
    <property type="entry name" value="TRANSPORT AND GOLGI ORGANIZATION PROTEIN 6 FAMILY MEMBER"/>
    <property type="match status" value="1"/>
</dbReference>
<dbReference type="Pfam" id="PF10363">
    <property type="entry name" value="RTP1_C1"/>
    <property type="match status" value="1"/>
</dbReference>
<reference evidence="5 6" key="1">
    <citation type="journal article" date="2013" name="BMC Genomics">
        <title>High quality de novo sequencing and assembly of the Saccharomyces arboricolus genome.</title>
        <authorList>
            <person name="Liti G."/>
            <person name="Nguyen Ba A.N."/>
            <person name="Blythe M."/>
            <person name="Mueller C.A."/>
            <person name="Bergstroem A."/>
            <person name="Cubillos F.A."/>
            <person name="Dafhnis-Calas F."/>
            <person name="Khoshraftar S."/>
            <person name="Malla S."/>
            <person name="Mehta N."/>
            <person name="Siow C.C."/>
            <person name="Warringer J."/>
            <person name="Moses A.M."/>
            <person name="Louis E.J."/>
            <person name="Nieduszynski C.A."/>
        </authorList>
    </citation>
    <scope>NUCLEOTIDE SEQUENCE [LARGE SCALE GENOMIC DNA]</scope>
    <source>
        <strain evidence="6">H-6 / AS 2.3317 / CBS 10644</strain>
    </source>
</reference>
<evidence type="ECO:0000313" key="6">
    <source>
        <dbReference type="Proteomes" id="UP000006968"/>
    </source>
</evidence>
<organism evidence="5 6">
    <name type="scientific">Saccharomyces arboricola (strain H-6 / AS 2.3317 / CBS 10644)</name>
    <name type="common">Yeast</name>
    <dbReference type="NCBI Taxonomy" id="1160507"/>
    <lineage>
        <taxon>Eukaryota</taxon>
        <taxon>Fungi</taxon>
        <taxon>Dikarya</taxon>
        <taxon>Ascomycota</taxon>
        <taxon>Saccharomycotina</taxon>
        <taxon>Saccharomycetes</taxon>
        <taxon>Saccharomycetales</taxon>
        <taxon>Saccharomycetaceae</taxon>
        <taxon>Saccharomyces</taxon>
    </lineage>
</organism>
<dbReference type="OrthoDB" id="39591at2759"/>
<feature type="region of interest" description="Disordered" evidence="2">
    <location>
        <begin position="622"/>
        <end position="641"/>
    </location>
</feature>
<dbReference type="InterPro" id="IPR019451">
    <property type="entry name" value="Rtp1_C1"/>
</dbReference>
<evidence type="ECO:0000256" key="1">
    <source>
        <dbReference type="ARBA" id="ARBA00005724"/>
    </source>
</evidence>
<feature type="domain" description="RNA polymerase II assembly factor Rtp1 C-terminal" evidence="3">
    <location>
        <begin position="940"/>
        <end position="969"/>
    </location>
</feature>
<feature type="domain" description="RNA polymerase II assembly factor Rtp1 C-terminal" evidence="4">
    <location>
        <begin position="723"/>
        <end position="831"/>
    </location>
</feature>
<sequence>MSEDKHQNFNIHDILNKKPQFTEKTPLDVFFEDLDNNIITPINEAEPELASGSSVYSALKCADNSEFVVLLLQNFKKLHNQVLEQQKTLAQRESNLLPISLHDVKYVDELINLLIIHGIDANLPPTMKIPLDSKRLNAFKKGEKNTRYETPQGHTTNSDTLSQVVTMFYNILETETSSDHLRKIILKGSAYANVFLSLIALNLQFPNKFTSEMITKLENSQETYTLFGMYTLLVETIQDREAREIILPKLTTLTLRRPENGLISLIDFVLGVRDAEDIDAEKFNRVYQILMSKPKMMTNLQYLTELFRQIYDGLTFVNRPILIACLNGLILKFYMRNKKIVHDFLFQKVYSIIFNCPLLDHSEKELNDVINVLISLSKNSSKDLLDSLVTGYPNSDGTSGRFFLNIWIYALFLKKSQKLDPLKISELSISEDERSDIKNLTNQPSSNYYQVILSLLKSLMVITDNYQDLNFLSLNLLNFEHEKWKFLINLDTQLPYISAKNTKSVELLPETGLQRTKVSKFFQDMDLSVDLFMEFLVLLNDKEESKILFLETLKRWVHHTKKSEKKSSTSLDGVSEVSNDALVLMDLKILERMDKQFKSSIVSKPKDVLIVVDQLIDIVQETQEEEVDSDDEEERTEDPESINDSAFKTILQLLSTVLSESTSSVLLQISHTLESIFRKLQSFNPKYPEVDILLTSIDDILRNKHTTEINGNTEMEIDNDILDKAMTNLNDLLVPIKTRGLVELRHLVEKKSPVISSEKVLQIHMDYLKNSDPFIYLNVIKGLTALCELKPETTLPSLVEFYANKKNKNKLDNVLKVGEVFINYIQRQNQLFQGKFAYMIVDTCLGIVVPDKKAPLDNRWRMSAMSILGVCLQANARGLSDRIHDMIDCAFGILQLEQPRKHLEGKDDSFLMRRSAVHLINDLLYSTGLEMLPPEYTYNKLKTLLSYVHEQDEDYLVCEQVEKLLIVLDNL</sequence>